<evidence type="ECO:0000256" key="10">
    <source>
        <dbReference type="PIRSR" id="PIRSR005091-3"/>
    </source>
</evidence>
<comment type="caution">
    <text evidence="13">The sequence shown here is derived from an EMBL/GenBank/DDBJ whole genome shotgun (WGS) entry which is preliminary data.</text>
</comment>
<dbReference type="CDD" id="cd16015">
    <property type="entry name" value="LTA_synthase"/>
    <property type="match status" value="1"/>
</dbReference>
<dbReference type="Proteomes" id="UP000245793">
    <property type="component" value="Unassembled WGS sequence"/>
</dbReference>
<keyword evidence="13" id="KW-0808">Transferase</keyword>
<evidence type="ECO:0000256" key="9">
    <source>
        <dbReference type="PIRSR" id="PIRSR005091-2"/>
    </source>
</evidence>
<feature type="binding site" evidence="10">
    <location>
        <position position="437"/>
    </location>
    <ligand>
        <name>Mn(2+)</name>
        <dbReference type="ChEBI" id="CHEBI:29035"/>
    </ligand>
</feature>
<dbReference type="PIRSF" id="PIRSF005091">
    <property type="entry name" value="Mmb_sulf_HI1246"/>
    <property type="match status" value="1"/>
</dbReference>
<feature type="transmembrane region" description="Helical" evidence="11">
    <location>
        <begin position="53"/>
        <end position="72"/>
    </location>
</feature>
<sequence>MILMLLILVKFFYFYSKVNVQKNYIYTVIFSTLSVSIFTIGLKLLSIRTGFEWWAIVYYTISIVMLIDVVYYKHFNQLTTINLIKQIKHLSTVGDSLAVLLDWSMLTLVLDLVIIPFLPEKIIRFIISGIDIKVIFLVFLIFILELLYFNKSKQVVKQDLVLYHGIDILDSIGIEAAQIKKEVDEKELKNYIYKTDKKDKLYGVAKGTNLIVIQVEALQNFLFQKKYRGVEVVPNLKKFAEDKNSFYFDNMFQIIGRGNTSDAEFATLTSLYPPRKAPVYMDFPDRDYYSLPKAFKDIGYTTMIFHGNEKHYYNRNEMYPRLGFDKFFGKEDFKFDEENKIGFGINDEDFLSQTFDYIIEEEKNGPVCAFIITLSSHTPFNLPDKFNSKIAGNEATDTMVGRYLNAINYADKALGMFFEKMEASGLMDRSTVVLYGDHFAISAANTVDASDMANLLDYVYGYSYDDMMNIPLVIRNKNFEHKVFQNTCSQMDILPTLLNLYGIHKSKGVVFGSDIINRPKNICMPSGYLEEGSFFTNDAFVQMDRSGDVKDASAFKKFTHIPIDANKYEETKEKILHEEKLSKYAILFNKITSERIGL</sequence>
<feature type="binding site" evidence="10">
    <location>
        <position position="260"/>
    </location>
    <ligand>
        <name>Mn(2+)</name>
        <dbReference type="ChEBI" id="CHEBI:29035"/>
    </ligand>
</feature>
<feature type="binding site" evidence="10">
    <location>
        <position position="216"/>
    </location>
    <ligand>
        <name>Mn(2+)</name>
        <dbReference type="ChEBI" id="CHEBI:29035"/>
    </ligand>
</feature>
<dbReference type="AlphaFoldDB" id="A0A2U1E771"/>
<feature type="binding site" evidence="10">
    <location>
        <position position="438"/>
    </location>
    <ligand>
        <name>Mn(2+)</name>
        <dbReference type="ChEBI" id="CHEBI:29035"/>
    </ligand>
</feature>
<keyword evidence="4" id="KW-1003">Cell membrane</keyword>
<dbReference type="GO" id="GO:0005886">
    <property type="term" value="C:plasma membrane"/>
    <property type="evidence" value="ECO:0007669"/>
    <property type="project" value="UniProtKB-SubCell"/>
</dbReference>
<evidence type="ECO:0000256" key="5">
    <source>
        <dbReference type="ARBA" id="ARBA00022692"/>
    </source>
</evidence>
<keyword evidence="14" id="KW-1185">Reference proteome</keyword>
<dbReference type="InterPro" id="IPR017850">
    <property type="entry name" value="Alkaline_phosphatase_core_sf"/>
</dbReference>
<dbReference type="RefSeq" id="WP_116479634.1">
    <property type="nucleotide sequence ID" value="NZ_QEKV01000001.1"/>
</dbReference>
<proteinExistence type="inferred from homology"/>
<evidence type="ECO:0000256" key="3">
    <source>
        <dbReference type="ARBA" id="ARBA00009983"/>
    </source>
</evidence>
<comment type="subcellular location">
    <subcellularLocation>
        <location evidence="1">Cell membrane</location>
        <topology evidence="1">Multi-pass membrane protein</topology>
    </subcellularLocation>
</comment>
<comment type="pathway">
    <text evidence="2">Cell wall biogenesis; lipoteichoic acid biosynthesis.</text>
</comment>
<feature type="transmembrane region" description="Helical" evidence="11">
    <location>
        <begin position="24"/>
        <end position="46"/>
    </location>
</feature>
<feature type="transmembrane region" description="Helical" evidence="11">
    <location>
        <begin position="130"/>
        <end position="149"/>
    </location>
</feature>
<dbReference type="Gene3D" id="3.30.1120.170">
    <property type="match status" value="1"/>
</dbReference>
<feature type="transmembrane region" description="Helical" evidence="11">
    <location>
        <begin position="97"/>
        <end position="118"/>
    </location>
</feature>
<dbReference type="InterPro" id="IPR012160">
    <property type="entry name" value="LtaS-like"/>
</dbReference>
<name>A0A2U1E771_9FIRM</name>
<dbReference type="Pfam" id="PF00884">
    <property type="entry name" value="Sulfatase"/>
    <property type="match status" value="1"/>
</dbReference>
<keyword evidence="6 11" id="KW-1133">Transmembrane helix</keyword>
<dbReference type="GO" id="GO:0046872">
    <property type="term" value="F:metal ion binding"/>
    <property type="evidence" value="ECO:0007669"/>
    <property type="project" value="UniProtKB-KW"/>
</dbReference>
<protein>
    <submittedName>
        <fullName evidence="13">Phosphoglycerol transferase MdoB-like AlkP superfamily enzyme</fullName>
    </submittedName>
</protein>
<keyword evidence="9" id="KW-0479">Metal-binding</keyword>
<feature type="domain" description="Sulfatase N-terminal" evidence="12">
    <location>
        <begin position="209"/>
        <end position="503"/>
    </location>
</feature>
<reference evidence="13 14" key="1">
    <citation type="submission" date="2018-04" db="EMBL/GenBank/DDBJ databases">
        <title>Genomic Encyclopedia of Type Strains, Phase IV (KMG-IV): sequencing the most valuable type-strain genomes for metagenomic binning, comparative biology and taxonomic classification.</title>
        <authorList>
            <person name="Goeker M."/>
        </authorList>
    </citation>
    <scope>NUCLEOTIDE SEQUENCE [LARGE SCALE GENOMIC DNA]</scope>
    <source>
        <strain evidence="13 14">DSM 20705</strain>
    </source>
</reference>
<dbReference type="GO" id="GO:0016740">
    <property type="term" value="F:transferase activity"/>
    <property type="evidence" value="ECO:0007669"/>
    <property type="project" value="UniProtKB-KW"/>
</dbReference>
<keyword evidence="9" id="KW-0464">Manganese</keyword>
<dbReference type="InterPro" id="IPR000917">
    <property type="entry name" value="Sulfatase_N"/>
</dbReference>
<evidence type="ECO:0000256" key="1">
    <source>
        <dbReference type="ARBA" id="ARBA00004651"/>
    </source>
</evidence>
<dbReference type="SUPFAM" id="SSF53649">
    <property type="entry name" value="Alkaline phosphatase-like"/>
    <property type="match status" value="1"/>
</dbReference>
<dbReference type="PANTHER" id="PTHR47371:SF3">
    <property type="entry name" value="PHOSPHOGLYCEROL TRANSFERASE I"/>
    <property type="match status" value="1"/>
</dbReference>
<evidence type="ECO:0000313" key="13">
    <source>
        <dbReference type="EMBL" id="PVY95745.1"/>
    </source>
</evidence>
<evidence type="ECO:0000256" key="8">
    <source>
        <dbReference type="PIRSR" id="PIRSR005091-1"/>
    </source>
</evidence>
<dbReference type="EMBL" id="QEKV01000001">
    <property type="protein sequence ID" value="PVY95745.1"/>
    <property type="molecule type" value="Genomic_DNA"/>
</dbReference>
<dbReference type="Gene3D" id="3.40.720.10">
    <property type="entry name" value="Alkaline Phosphatase, subunit A"/>
    <property type="match status" value="1"/>
</dbReference>
<evidence type="ECO:0000256" key="4">
    <source>
        <dbReference type="ARBA" id="ARBA00022475"/>
    </source>
</evidence>
<dbReference type="PANTHER" id="PTHR47371">
    <property type="entry name" value="LIPOTEICHOIC ACID SYNTHASE"/>
    <property type="match status" value="1"/>
</dbReference>
<evidence type="ECO:0000313" key="14">
    <source>
        <dbReference type="Proteomes" id="UP000245793"/>
    </source>
</evidence>
<evidence type="ECO:0000256" key="11">
    <source>
        <dbReference type="SAM" id="Phobius"/>
    </source>
</evidence>
<organism evidence="13 14">
    <name type="scientific">Ezakiella coagulans</name>
    <dbReference type="NCBI Taxonomy" id="46507"/>
    <lineage>
        <taxon>Bacteria</taxon>
        <taxon>Bacillati</taxon>
        <taxon>Bacillota</taxon>
        <taxon>Tissierellia</taxon>
        <taxon>Ezakiella</taxon>
    </lineage>
</organism>
<feature type="active site" evidence="8">
    <location>
        <position position="260"/>
    </location>
</feature>
<evidence type="ECO:0000256" key="6">
    <source>
        <dbReference type="ARBA" id="ARBA00022989"/>
    </source>
</evidence>
<comment type="similarity">
    <text evidence="3">Belongs to the LTA synthase family.</text>
</comment>
<accession>A0A2U1E771</accession>
<evidence type="ECO:0000256" key="7">
    <source>
        <dbReference type="ARBA" id="ARBA00023136"/>
    </source>
</evidence>
<keyword evidence="7 11" id="KW-0472">Membrane</keyword>
<evidence type="ECO:0000256" key="2">
    <source>
        <dbReference type="ARBA" id="ARBA00004936"/>
    </source>
</evidence>
<gene>
    <name evidence="13" type="ORF">C7381_101272</name>
</gene>
<evidence type="ECO:0000259" key="12">
    <source>
        <dbReference type="Pfam" id="PF00884"/>
    </source>
</evidence>
<feature type="binding site" evidence="9">
    <location>
        <position position="377"/>
    </location>
    <ligand>
        <name>substrate</name>
    </ligand>
</feature>
<dbReference type="InterPro" id="IPR050448">
    <property type="entry name" value="OpgB/LTA_synthase_biosynth"/>
</dbReference>
<keyword evidence="5 11" id="KW-0812">Transmembrane</keyword>